<organism evidence="2">
    <name type="scientific">Pedococcus sp. KACC 23699</name>
    <dbReference type="NCBI Taxonomy" id="3149228"/>
    <lineage>
        <taxon>Bacteria</taxon>
        <taxon>Bacillati</taxon>
        <taxon>Actinomycetota</taxon>
        <taxon>Actinomycetes</taxon>
        <taxon>Micrococcales</taxon>
        <taxon>Intrasporangiaceae</taxon>
        <taxon>Pedococcus</taxon>
    </lineage>
</organism>
<reference evidence="2" key="1">
    <citation type="submission" date="2024-05" db="EMBL/GenBank/DDBJ databases">
        <authorList>
            <person name="Kim S."/>
            <person name="Heo J."/>
            <person name="Choi H."/>
            <person name="Choi Y."/>
            <person name="Kwon S.-W."/>
            <person name="Kim Y."/>
        </authorList>
    </citation>
    <scope>NUCLEOTIDE SEQUENCE</scope>
    <source>
        <strain evidence="2">KACC 23699</strain>
    </source>
</reference>
<dbReference type="EMBL" id="CP157483">
    <property type="protein sequence ID" value="XBO45381.1"/>
    <property type="molecule type" value="Genomic_DNA"/>
</dbReference>
<sequence>MRVVVIGGTGHIGTYLAPSLVEAGHETVVISRGTQQAYRNDDRWQDVEMVVCDREAAERDGTFGTTVAELNPDAVIDLTCFTTAQARQLVDALDGQHLIHTGTVWSYGPSAIVPTKEDAPKRPYGEYGVNKLAVEQYLMGQDRVRASVVHPGHISGPGWMAINPQGNLDPGVIDRLREDGSCLLPDRGGETIHHVHAEDVAGLHQACLENPDKAVGESFNSVCTEALTLRGYAELVARHFGHEPKLEFAPWAEFEQRVDPEAAQATMEHIGRAPMFSMAKAKDLLGFEPKHGVVDTVLESLDAWVAANRTSNRVQLIKHPHQGPGRVEALDCPLRRAGVGRATR</sequence>
<dbReference type="InterPro" id="IPR001509">
    <property type="entry name" value="Epimerase_deHydtase"/>
</dbReference>
<dbReference type="PANTHER" id="PTHR43245">
    <property type="entry name" value="BIFUNCTIONAL POLYMYXIN RESISTANCE PROTEIN ARNA"/>
    <property type="match status" value="1"/>
</dbReference>
<dbReference type="InterPro" id="IPR050177">
    <property type="entry name" value="Lipid_A_modif_metabolic_enz"/>
</dbReference>
<proteinExistence type="predicted"/>
<evidence type="ECO:0000313" key="2">
    <source>
        <dbReference type="EMBL" id="XBO45381.1"/>
    </source>
</evidence>
<gene>
    <name evidence="2" type="ORF">ABEG17_08640</name>
</gene>
<accession>A0AAU7JYY8</accession>
<protein>
    <submittedName>
        <fullName evidence="2">NAD-dependent epimerase/dehydratase family protein</fullName>
    </submittedName>
</protein>
<dbReference type="AlphaFoldDB" id="A0AAU7JYY8"/>
<dbReference type="Pfam" id="PF01370">
    <property type="entry name" value="Epimerase"/>
    <property type="match status" value="1"/>
</dbReference>
<dbReference type="SUPFAM" id="SSF51735">
    <property type="entry name" value="NAD(P)-binding Rossmann-fold domains"/>
    <property type="match status" value="1"/>
</dbReference>
<name>A0AAU7JYY8_9MICO</name>
<evidence type="ECO:0000259" key="1">
    <source>
        <dbReference type="Pfam" id="PF01370"/>
    </source>
</evidence>
<dbReference type="InterPro" id="IPR036291">
    <property type="entry name" value="NAD(P)-bd_dom_sf"/>
</dbReference>
<dbReference type="Gene3D" id="3.40.50.720">
    <property type="entry name" value="NAD(P)-binding Rossmann-like Domain"/>
    <property type="match status" value="1"/>
</dbReference>
<dbReference type="RefSeq" id="WP_406832875.1">
    <property type="nucleotide sequence ID" value="NZ_CP157483.1"/>
</dbReference>
<feature type="domain" description="NAD-dependent epimerase/dehydratase" evidence="1">
    <location>
        <begin position="3"/>
        <end position="220"/>
    </location>
</feature>